<feature type="domain" description="MgtC/SapB/SrpB/YhiD N-terminal" evidence="8">
    <location>
        <begin position="20"/>
        <end position="156"/>
    </location>
</feature>
<evidence type="ECO:0000256" key="5">
    <source>
        <dbReference type="ARBA" id="ARBA00022989"/>
    </source>
</evidence>
<evidence type="ECO:0000259" key="8">
    <source>
        <dbReference type="Pfam" id="PF02308"/>
    </source>
</evidence>
<dbReference type="Proteomes" id="UP000823928">
    <property type="component" value="Unassembled WGS sequence"/>
</dbReference>
<dbReference type="EMBL" id="DVIU01000211">
    <property type="protein sequence ID" value="HIS37070.1"/>
    <property type="molecule type" value="Genomic_DNA"/>
</dbReference>
<dbReference type="PANTHER" id="PTHR33778">
    <property type="entry name" value="PROTEIN MGTC"/>
    <property type="match status" value="1"/>
</dbReference>
<comment type="caution">
    <text evidence="9">The sequence shown here is derived from an EMBL/GenBank/DDBJ whole genome shotgun (WGS) entry which is preliminary data.</text>
</comment>
<comment type="similarity">
    <text evidence="2">Belongs to the MgtC/SapB family.</text>
</comment>
<protein>
    <submittedName>
        <fullName evidence="9">MgtC/SapB family protein</fullName>
    </submittedName>
</protein>
<keyword evidence="6 7" id="KW-0472">Membrane</keyword>
<keyword evidence="4 7" id="KW-0812">Transmembrane</keyword>
<dbReference type="PANTHER" id="PTHR33778:SF1">
    <property type="entry name" value="MAGNESIUM TRANSPORTER YHID-RELATED"/>
    <property type="match status" value="1"/>
</dbReference>
<comment type="subcellular location">
    <subcellularLocation>
        <location evidence="1">Cell membrane</location>
        <topology evidence="1">Multi-pass membrane protein</topology>
    </subcellularLocation>
</comment>
<evidence type="ECO:0000256" key="3">
    <source>
        <dbReference type="ARBA" id="ARBA00022475"/>
    </source>
</evidence>
<sequence length="248" mass="27200">MENFLNHPVVQTEITVTIRLLCAVLLSFAIGLEREMTNKYAGLRTNILVCVGACVFTLLSIYGFPTFALGDNVSVDNATGIRDTARVAAQVVTGIGFIGGGAVLRHGATIFGLTTAATLWMAASVGMACGTGMYGLAVTATILTIIVLVSIRFFERNVLTTSTKNQKRLTVNICCKNDSSDKIYDFIVEKYPHLREITRKQSKQNKDITKINVIIDIHSKKPIQNTYKDFQKVEGIESISIQECKEIV</sequence>
<keyword evidence="3" id="KW-1003">Cell membrane</keyword>
<dbReference type="InterPro" id="IPR049177">
    <property type="entry name" value="MgtC_SapB_SrpB_YhiD_N"/>
</dbReference>
<feature type="transmembrane region" description="Helical" evidence="7">
    <location>
        <begin position="45"/>
        <end position="64"/>
    </location>
</feature>
<evidence type="ECO:0000313" key="10">
    <source>
        <dbReference type="Proteomes" id="UP000823928"/>
    </source>
</evidence>
<evidence type="ECO:0000256" key="4">
    <source>
        <dbReference type="ARBA" id="ARBA00022692"/>
    </source>
</evidence>
<name>A0A9D1JPB0_9BACT</name>
<evidence type="ECO:0000256" key="7">
    <source>
        <dbReference type="SAM" id="Phobius"/>
    </source>
</evidence>
<reference evidence="9" key="1">
    <citation type="submission" date="2020-10" db="EMBL/GenBank/DDBJ databases">
        <authorList>
            <person name="Gilroy R."/>
        </authorList>
    </citation>
    <scope>NUCLEOTIDE SEQUENCE</scope>
    <source>
        <strain evidence="9">6276</strain>
    </source>
</reference>
<evidence type="ECO:0000256" key="1">
    <source>
        <dbReference type="ARBA" id="ARBA00004651"/>
    </source>
</evidence>
<feature type="transmembrane region" description="Helical" evidence="7">
    <location>
        <begin position="84"/>
        <end position="103"/>
    </location>
</feature>
<organism evidence="9 10">
    <name type="scientific">Candidatus Scatousia excrementigallinarum</name>
    <dbReference type="NCBI Taxonomy" id="2840935"/>
    <lineage>
        <taxon>Bacteria</taxon>
        <taxon>Candidatus Scatousia</taxon>
    </lineage>
</organism>
<keyword evidence="5 7" id="KW-1133">Transmembrane helix</keyword>
<dbReference type="GO" id="GO:0005886">
    <property type="term" value="C:plasma membrane"/>
    <property type="evidence" value="ECO:0007669"/>
    <property type="project" value="UniProtKB-SubCell"/>
</dbReference>
<dbReference type="InterPro" id="IPR003416">
    <property type="entry name" value="MgtC/SapB/SrpB/YhiD_fam"/>
</dbReference>
<evidence type="ECO:0000256" key="2">
    <source>
        <dbReference type="ARBA" id="ARBA00009298"/>
    </source>
</evidence>
<feature type="transmembrane region" description="Helical" evidence="7">
    <location>
        <begin position="110"/>
        <end position="128"/>
    </location>
</feature>
<feature type="transmembrane region" description="Helical" evidence="7">
    <location>
        <begin position="14"/>
        <end position="33"/>
    </location>
</feature>
<gene>
    <name evidence="9" type="ORF">IAC10_10660</name>
</gene>
<dbReference type="PRINTS" id="PR01837">
    <property type="entry name" value="MGTCSAPBPROT"/>
</dbReference>
<reference evidence="9" key="2">
    <citation type="journal article" date="2021" name="PeerJ">
        <title>Extensive microbial diversity within the chicken gut microbiome revealed by metagenomics and culture.</title>
        <authorList>
            <person name="Gilroy R."/>
            <person name="Ravi A."/>
            <person name="Getino M."/>
            <person name="Pursley I."/>
            <person name="Horton D.L."/>
            <person name="Alikhan N.F."/>
            <person name="Baker D."/>
            <person name="Gharbi K."/>
            <person name="Hall N."/>
            <person name="Watson M."/>
            <person name="Adriaenssens E.M."/>
            <person name="Foster-Nyarko E."/>
            <person name="Jarju S."/>
            <person name="Secka A."/>
            <person name="Antonio M."/>
            <person name="Oren A."/>
            <person name="Chaudhuri R.R."/>
            <person name="La Ragione R."/>
            <person name="Hildebrand F."/>
            <person name="Pallen M.J."/>
        </authorList>
    </citation>
    <scope>NUCLEOTIDE SEQUENCE</scope>
    <source>
        <strain evidence="9">6276</strain>
    </source>
</reference>
<accession>A0A9D1JPB0</accession>
<evidence type="ECO:0000256" key="6">
    <source>
        <dbReference type="ARBA" id="ARBA00023136"/>
    </source>
</evidence>
<dbReference type="AlphaFoldDB" id="A0A9D1JPB0"/>
<proteinExistence type="inferred from homology"/>
<evidence type="ECO:0000313" key="9">
    <source>
        <dbReference type="EMBL" id="HIS37070.1"/>
    </source>
</evidence>
<feature type="transmembrane region" description="Helical" evidence="7">
    <location>
        <begin position="134"/>
        <end position="154"/>
    </location>
</feature>
<dbReference type="Pfam" id="PF02308">
    <property type="entry name" value="MgtC"/>
    <property type="match status" value="1"/>
</dbReference>